<evidence type="ECO:0000313" key="3">
    <source>
        <dbReference type="Proteomes" id="UP000001307"/>
    </source>
</evidence>
<keyword evidence="3" id="KW-1185">Reference proteome</keyword>
<dbReference type="AlphaFoldDB" id="E4X9N4"/>
<dbReference type="OrthoDB" id="10555263at2759"/>
<feature type="region of interest" description="Disordered" evidence="1">
    <location>
        <begin position="1"/>
        <end position="54"/>
    </location>
</feature>
<proteinExistence type="predicted"/>
<feature type="compositionally biased region" description="Basic and acidic residues" evidence="1">
    <location>
        <begin position="109"/>
        <end position="120"/>
    </location>
</feature>
<dbReference type="Proteomes" id="UP000001307">
    <property type="component" value="Unassembled WGS sequence"/>
</dbReference>
<feature type="compositionally biased region" description="Basic and acidic residues" evidence="1">
    <location>
        <begin position="185"/>
        <end position="199"/>
    </location>
</feature>
<evidence type="ECO:0000256" key="1">
    <source>
        <dbReference type="SAM" id="MobiDB-lite"/>
    </source>
</evidence>
<name>E4X9N4_OIKDI</name>
<accession>E4X9N4</accession>
<feature type="compositionally biased region" description="Polar residues" evidence="1">
    <location>
        <begin position="75"/>
        <end position="94"/>
    </location>
</feature>
<organism evidence="2">
    <name type="scientific">Oikopleura dioica</name>
    <name type="common">Tunicate</name>
    <dbReference type="NCBI Taxonomy" id="34765"/>
    <lineage>
        <taxon>Eukaryota</taxon>
        <taxon>Metazoa</taxon>
        <taxon>Chordata</taxon>
        <taxon>Tunicata</taxon>
        <taxon>Appendicularia</taxon>
        <taxon>Copelata</taxon>
        <taxon>Oikopleuridae</taxon>
        <taxon>Oikopleura</taxon>
    </lineage>
</organism>
<feature type="compositionally biased region" description="Polar residues" evidence="1">
    <location>
        <begin position="170"/>
        <end position="184"/>
    </location>
</feature>
<sequence>MSEETNQVPEIVETPAETIEKVELEEQKATTDLSESTVKEIHEETAPEPEQSIQEIVEDSVPEAQQKEELIESENIGSVNNRLSRYQSKAQQSPEVKREPVPKSVSSIDHFKDNYLKQTEKTGSSVQSEMATAGALSLKDRMKMFESQSSKSVQREVVGQAERAGDIRSKISNWGSSEPSNSNNQRERITVAPLSERRSQYTAVANAN</sequence>
<protein>
    <submittedName>
        <fullName evidence="2">Uncharacterized protein</fullName>
    </submittedName>
</protein>
<feature type="region of interest" description="Disordered" evidence="1">
    <location>
        <begin position="73"/>
        <end position="131"/>
    </location>
</feature>
<gene>
    <name evidence="2" type="ORF">GSOID_T00005011001</name>
</gene>
<feature type="compositionally biased region" description="Basic and acidic residues" evidence="1">
    <location>
        <begin position="18"/>
        <end position="29"/>
    </location>
</feature>
<feature type="compositionally biased region" description="Polar residues" evidence="1">
    <location>
        <begin position="121"/>
        <end position="130"/>
    </location>
</feature>
<dbReference type="EMBL" id="FN653031">
    <property type="protein sequence ID" value="CBY08440.1"/>
    <property type="molecule type" value="Genomic_DNA"/>
</dbReference>
<feature type="region of interest" description="Disordered" evidence="1">
    <location>
        <begin position="146"/>
        <end position="208"/>
    </location>
</feature>
<evidence type="ECO:0000313" key="2">
    <source>
        <dbReference type="EMBL" id="CBY08440.1"/>
    </source>
</evidence>
<dbReference type="InParanoid" id="E4X9N4"/>
<reference evidence="2" key="1">
    <citation type="journal article" date="2010" name="Science">
        <title>Plasticity of animal genome architecture unmasked by rapid evolution of a pelagic tunicate.</title>
        <authorList>
            <person name="Denoeud F."/>
            <person name="Henriet S."/>
            <person name="Mungpakdee S."/>
            <person name="Aury J.M."/>
            <person name="Da Silva C."/>
            <person name="Brinkmann H."/>
            <person name="Mikhaleva J."/>
            <person name="Olsen L.C."/>
            <person name="Jubin C."/>
            <person name="Canestro C."/>
            <person name="Bouquet J.M."/>
            <person name="Danks G."/>
            <person name="Poulain J."/>
            <person name="Campsteijn C."/>
            <person name="Adamski M."/>
            <person name="Cross I."/>
            <person name="Yadetie F."/>
            <person name="Muffato M."/>
            <person name="Louis A."/>
            <person name="Butcher S."/>
            <person name="Tsagkogeorga G."/>
            <person name="Konrad A."/>
            <person name="Singh S."/>
            <person name="Jensen M.F."/>
            <person name="Cong E.H."/>
            <person name="Eikeseth-Otteraa H."/>
            <person name="Noel B."/>
            <person name="Anthouard V."/>
            <person name="Porcel B.M."/>
            <person name="Kachouri-Lafond R."/>
            <person name="Nishino A."/>
            <person name="Ugolini M."/>
            <person name="Chourrout P."/>
            <person name="Nishida H."/>
            <person name="Aasland R."/>
            <person name="Huzurbazar S."/>
            <person name="Westhof E."/>
            <person name="Delsuc F."/>
            <person name="Lehrach H."/>
            <person name="Reinhardt R."/>
            <person name="Weissenbach J."/>
            <person name="Roy S.W."/>
            <person name="Artiguenave F."/>
            <person name="Postlethwait J.H."/>
            <person name="Manak J.R."/>
            <person name="Thompson E.M."/>
            <person name="Jaillon O."/>
            <person name="Du Pasquier L."/>
            <person name="Boudinot P."/>
            <person name="Liberles D.A."/>
            <person name="Volff J.N."/>
            <person name="Philippe H."/>
            <person name="Lenhard B."/>
            <person name="Roest Crollius H."/>
            <person name="Wincker P."/>
            <person name="Chourrout D."/>
        </authorList>
    </citation>
    <scope>NUCLEOTIDE SEQUENCE [LARGE SCALE GENOMIC DNA]</scope>
</reference>